<dbReference type="AlphaFoldDB" id="A0A450VNM1"/>
<feature type="transmembrane region" description="Helical" evidence="1">
    <location>
        <begin position="17"/>
        <end position="39"/>
    </location>
</feature>
<evidence type="ECO:0000256" key="1">
    <source>
        <dbReference type="SAM" id="Phobius"/>
    </source>
</evidence>
<proteinExistence type="predicted"/>
<name>A0A450VNM1_9GAMM</name>
<evidence type="ECO:0000313" key="2">
    <source>
        <dbReference type="EMBL" id="VFJ44624.1"/>
    </source>
</evidence>
<gene>
    <name evidence="3" type="ORF">BECKFM1743A_GA0114220_101153</name>
    <name evidence="4" type="ORF">BECKFM1743B_GA0114221_1001415</name>
    <name evidence="2" type="ORF">BECKFM1743C_GA0114222_100143</name>
</gene>
<feature type="transmembrane region" description="Helical" evidence="1">
    <location>
        <begin position="76"/>
        <end position="97"/>
    </location>
</feature>
<feature type="transmembrane region" description="Helical" evidence="1">
    <location>
        <begin position="51"/>
        <end position="70"/>
    </location>
</feature>
<dbReference type="EMBL" id="CAADEZ010000115">
    <property type="protein sequence ID" value="VFJ53481.1"/>
    <property type="molecule type" value="Genomic_DNA"/>
</dbReference>
<keyword evidence="1" id="KW-0472">Membrane</keyword>
<evidence type="ECO:0000313" key="4">
    <source>
        <dbReference type="EMBL" id="VFK06341.1"/>
    </source>
</evidence>
<accession>A0A450VNM1</accession>
<organism evidence="4">
    <name type="scientific">Candidatus Kentrum sp. FM</name>
    <dbReference type="NCBI Taxonomy" id="2126340"/>
    <lineage>
        <taxon>Bacteria</taxon>
        <taxon>Pseudomonadati</taxon>
        <taxon>Pseudomonadota</taxon>
        <taxon>Gammaproteobacteria</taxon>
        <taxon>Candidatus Kentrum</taxon>
    </lineage>
</organism>
<sequence>MIRPFIAVLTVYTLSLWLFPTASPTIFPGFAAMVLLLSLARGKNGQRIPGVIPSFVLLASVVMLLLYLPTVIETDFMRFAGLFIGFYCGAVLVLRLFTGYTVTWIVTALVTVLVFALESRYYGAPGYTVELQHSLALLTALASVIGIAIVEFVYRIGCWLGYRSCRVE</sequence>
<protein>
    <submittedName>
        <fullName evidence="4">Uncharacterized protein</fullName>
    </submittedName>
</protein>
<dbReference type="EMBL" id="CAADFA010000014">
    <property type="protein sequence ID" value="VFJ44624.1"/>
    <property type="molecule type" value="Genomic_DNA"/>
</dbReference>
<dbReference type="EMBL" id="CAADFL010000014">
    <property type="protein sequence ID" value="VFK06341.1"/>
    <property type="molecule type" value="Genomic_DNA"/>
</dbReference>
<feature type="transmembrane region" description="Helical" evidence="1">
    <location>
        <begin position="104"/>
        <end position="123"/>
    </location>
</feature>
<reference evidence="4" key="1">
    <citation type="submission" date="2019-02" db="EMBL/GenBank/DDBJ databases">
        <authorList>
            <person name="Gruber-Vodicka R. H."/>
            <person name="Seah K. B. B."/>
        </authorList>
    </citation>
    <scope>NUCLEOTIDE SEQUENCE</scope>
    <source>
        <strain evidence="3">BECK_BZ163</strain>
        <strain evidence="4">BECK_BZ164</strain>
        <strain evidence="2">BECK_BZ165</strain>
    </source>
</reference>
<keyword evidence="1" id="KW-0812">Transmembrane</keyword>
<evidence type="ECO:0000313" key="3">
    <source>
        <dbReference type="EMBL" id="VFJ53481.1"/>
    </source>
</evidence>
<keyword evidence="1" id="KW-1133">Transmembrane helix</keyword>
<feature type="transmembrane region" description="Helical" evidence="1">
    <location>
        <begin position="135"/>
        <end position="154"/>
    </location>
</feature>